<gene>
    <name evidence="1" type="primary">X975_12067</name>
    <name evidence="1" type="ORF">TNCV_483091</name>
</gene>
<sequence length="232" mass="26957">MTDHVILNHDQVTWTKPKLASPSPHHTTPGRHFTFLLGAAKLLALALPGDIGKKILKIIWKPFDTVKRQRKQKLLYSFSSHLSGEEFKKQLRAFDLKPNDDCEGVILQQVLQEFDKYFLDYQNEMFASFKFLEIKQEQGEKFTNYYSRLRNAVVECNYGESQDRMLRDKLIQGLLDKALQERLIRVTSKKARALQEVVSECKTAENSKIQASVMNEKFTVNALKNSKNYRKQ</sequence>
<name>A0A8X6V198_TRICX</name>
<comment type="caution">
    <text evidence="1">The sequence shown here is derived from an EMBL/GenBank/DDBJ whole genome shotgun (WGS) entry which is preliminary data.</text>
</comment>
<dbReference type="Proteomes" id="UP000887159">
    <property type="component" value="Unassembled WGS sequence"/>
</dbReference>
<organism evidence="1 2">
    <name type="scientific">Trichonephila clavipes</name>
    <name type="common">Golden silk orbweaver</name>
    <name type="synonym">Nephila clavipes</name>
    <dbReference type="NCBI Taxonomy" id="2585209"/>
    <lineage>
        <taxon>Eukaryota</taxon>
        <taxon>Metazoa</taxon>
        <taxon>Ecdysozoa</taxon>
        <taxon>Arthropoda</taxon>
        <taxon>Chelicerata</taxon>
        <taxon>Arachnida</taxon>
        <taxon>Araneae</taxon>
        <taxon>Araneomorphae</taxon>
        <taxon>Entelegynae</taxon>
        <taxon>Araneoidea</taxon>
        <taxon>Nephilidae</taxon>
        <taxon>Trichonephila</taxon>
    </lineage>
</organism>
<evidence type="ECO:0000313" key="2">
    <source>
        <dbReference type="Proteomes" id="UP000887159"/>
    </source>
</evidence>
<protein>
    <submittedName>
        <fullName evidence="1">Reverse transcriptase domain-containing protein</fullName>
    </submittedName>
</protein>
<dbReference type="PANTHER" id="PTHR33198:SF20">
    <property type="entry name" value="RETROTRANSPOSON GAG DOMAIN-CONTAINING PROTEIN"/>
    <property type="match status" value="1"/>
</dbReference>
<accession>A0A8X6V198</accession>
<reference evidence="1" key="1">
    <citation type="submission" date="2020-08" db="EMBL/GenBank/DDBJ databases">
        <title>Multicomponent nature underlies the extraordinary mechanical properties of spider dragline silk.</title>
        <authorList>
            <person name="Kono N."/>
            <person name="Nakamura H."/>
            <person name="Mori M."/>
            <person name="Yoshida Y."/>
            <person name="Ohtoshi R."/>
            <person name="Malay A.D."/>
            <person name="Moran D.A.P."/>
            <person name="Tomita M."/>
            <person name="Numata K."/>
            <person name="Arakawa K."/>
        </authorList>
    </citation>
    <scope>NUCLEOTIDE SEQUENCE</scope>
</reference>
<dbReference type="EMBL" id="BMAU01021072">
    <property type="protein sequence ID" value="GFX89474.1"/>
    <property type="molecule type" value="Genomic_DNA"/>
</dbReference>
<keyword evidence="1" id="KW-0695">RNA-directed DNA polymerase</keyword>
<dbReference type="PANTHER" id="PTHR33198">
    <property type="entry name" value="ANK_REP_REGION DOMAIN-CONTAINING PROTEIN-RELATED"/>
    <property type="match status" value="1"/>
</dbReference>
<proteinExistence type="predicted"/>
<keyword evidence="1" id="KW-0548">Nucleotidyltransferase</keyword>
<keyword evidence="1" id="KW-0808">Transferase</keyword>
<dbReference type="AlphaFoldDB" id="A0A8X6V198"/>
<keyword evidence="2" id="KW-1185">Reference proteome</keyword>
<evidence type="ECO:0000313" key="1">
    <source>
        <dbReference type="EMBL" id="GFX89474.1"/>
    </source>
</evidence>
<dbReference type="GO" id="GO:0003964">
    <property type="term" value="F:RNA-directed DNA polymerase activity"/>
    <property type="evidence" value="ECO:0007669"/>
    <property type="project" value="UniProtKB-KW"/>
</dbReference>